<evidence type="ECO:0000256" key="1">
    <source>
        <dbReference type="SAM" id="MobiDB-lite"/>
    </source>
</evidence>
<comment type="caution">
    <text evidence="2">The sequence shown here is derived from an EMBL/GenBank/DDBJ whole genome shotgun (WGS) entry which is preliminary data.</text>
</comment>
<dbReference type="AlphaFoldDB" id="A0AAV9SSV7"/>
<gene>
    <name evidence="2" type="ORF">CRENBAI_002489</name>
</gene>
<dbReference type="EMBL" id="JAHHUM010000002">
    <property type="protein sequence ID" value="KAK5624183.1"/>
    <property type="molecule type" value="Genomic_DNA"/>
</dbReference>
<proteinExistence type="predicted"/>
<evidence type="ECO:0000313" key="3">
    <source>
        <dbReference type="Proteomes" id="UP001311232"/>
    </source>
</evidence>
<reference evidence="2 3" key="1">
    <citation type="submission" date="2021-06" db="EMBL/GenBank/DDBJ databases">
        <authorList>
            <person name="Palmer J.M."/>
        </authorList>
    </citation>
    <scope>NUCLEOTIDE SEQUENCE [LARGE SCALE GENOMIC DNA]</scope>
    <source>
        <strain evidence="2 3">MEX-2019</strain>
        <tissue evidence="2">Muscle</tissue>
    </source>
</reference>
<feature type="compositionally biased region" description="Low complexity" evidence="1">
    <location>
        <begin position="8"/>
        <end position="24"/>
    </location>
</feature>
<organism evidence="2 3">
    <name type="scientific">Crenichthys baileyi</name>
    <name type="common">White River springfish</name>
    <dbReference type="NCBI Taxonomy" id="28760"/>
    <lineage>
        <taxon>Eukaryota</taxon>
        <taxon>Metazoa</taxon>
        <taxon>Chordata</taxon>
        <taxon>Craniata</taxon>
        <taxon>Vertebrata</taxon>
        <taxon>Euteleostomi</taxon>
        <taxon>Actinopterygii</taxon>
        <taxon>Neopterygii</taxon>
        <taxon>Teleostei</taxon>
        <taxon>Neoteleostei</taxon>
        <taxon>Acanthomorphata</taxon>
        <taxon>Ovalentaria</taxon>
        <taxon>Atherinomorphae</taxon>
        <taxon>Cyprinodontiformes</taxon>
        <taxon>Goodeidae</taxon>
        <taxon>Crenichthys</taxon>
    </lineage>
</organism>
<accession>A0AAV9SSV7</accession>
<keyword evidence="3" id="KW-1185">Reference proteome</keyword>
<feature type="non-terminal residue" evidence="2">
    <location>
        <position position="1"/>
    </location>
</feature>
<evidence type="ECO:0000313" key="2">
    <source>
        <dbReference type="EMBL" id="KAK5624183.1"/>
    </source>
</evidence>
<protein>
    <submittedName>
        <fullName evidence="2">Uncharacterized protein</fullName>
    </submittedName>
</protein>
<dbReference type="Proteomes" id="UP001311232">
    <property type="component" value="Unassembled WGS sequence"/>
</dbReference>
<sequence length="123" mass="13114">EPCPPSNGPASSRSSSSPLGSLSRPRTRQPLSLAGHIHPKPFRYLPEGLATPLATKNVTEHSGQPDPAEALQRTVSKHSHQLHSNGATLRTLLDQQRQISQQLEQMATLFQQALGASGHAAAS</sequence>
<feature type="region of interest" description="Disordered" evidence="1">
    <location>
        <begin position="1"/>
        <end position="40"/>
    </location>
</feature>
<name>A0AAV9SSV7_9TELE</name>